<comment type="caution">
    <text evidence="1">The sequence shown here is derived from an EMBL/GenBank/DDBJ whole genome shotgun (WGS) entry which is preliminary data.</text>
</comment>
<reference evidence="2" key="1">
    <citation type="journal article" date="2023" name="Nat. Plants">
        <title>Single-cell RNA sequencing provides a high-resolution roadmap for understanding the multicellular compartmentation of specialized metabolism.</title>
        <authorList>
            <person name="Sun S."/>
            <person name="Shen X."/>
            <person name="Li Y."/>
            <person name="Li Y."/>
            <person name="Wang S."/>
            <person name="Li R."/>
            <person name="Zhang H."/>
            <person name="Shen G."/>
            <person name="Guo B."/>
            <person name="Wei J."/>
            <person name="Xu J."/>
            <person name="St-Pierre B."/>
            <person name="Chen S."/>
            <person name="Sun C."/>
        </authorList>
    </citation>
    <scope>NUCLEOTIDE SEQUENCE [LARGE SCALE GENOMIC DNA]</scope>
</reference>
<sequence>MGLNKSALKSIRSTILNEDPSPSVNHADSKVIREEKLQNIKEDVEPKEEAASFAVKVIPISGLRKINKEAAVGGIQAEEVVGEAEAATTRLDEVLQVTLAVIKPSREGRMLYQLLVKMELTDRGSNVLVLRCIFLGCLMHSLKNSEGYWQI</sequence>
<protein>
    <submittedName>
        <fullName evidence="1">Uncharacterized protein</fullName>
    </submittedName>
</protein>
<keyword evidence="2" id="KW-1185">Reference proteome</keyword>
<name>A0ACC0A9M1_CATRO</name>
<evidence type="ECO:0000313" key="2">
    <source>
        <dbReference type="Proteomes" id="UP001060085"/>
    </source>
</evidence>
<gene>
    <name evidence="1" type="ORF">M9H77_26420</name>
</gene>
<dbReference type="Proteomes" id="UP001060085">
    <property type="component" value="Linkage Group LG06"/>
</dbReference>
<organism evidence="1 2">
    <name type="scientific">Catharanthus roseus</name>
    <name type="common">Madagascar periwinkle</name>
    <name type="synonym">Vinca rosea</name>
    <dbReference type="NCBI Taxonomy" id="4058"/>
    <lineage>
        <taxon>Eukaryota</taxon>
        <taxon>Viridiplantae</taxon>
        <taxon>Streptophyta</taxon>
        <taxon>Embryophyta</taxon>
        <taxon>Tracheophyta</taxon>
        <taxon>Spermatophyta</taxon>
        <taxon>Magnoliopsida</taxon>
        <taxon>eudicotyledons</taxon>
        <taxon>Gunneridae</taxon>
        <taxon>Pentapetalae</taxon>
        <taxon>asterids</taxon>
        <taxon>lamiids</taxon>
        <taxon>Gentianales</taxon>
        <taxon>Apocynaceae</taxon>
        <taxon>Rauvolfioideae</taxon>
        <taxon>Vinceae</taxon>
        <taxon>Catharanthinae</taxon>
        <taxon>Catharanthus</taxon>
    </lineage>
</organism>
<evidence type="ECO:0000313" key="1">
    <source>
        <dbReference type="EMBL" id="KAI5657627.1"/>
    </source>
</evidence>
<accession>A0ACC0A9M1</accession>
<dbReference type="EMBL" id="CM044706">
    <property type="protein sequence ID" value="KAI5657627.1"/>
    <property type="molecule type" value="Genomic_DNA"/>
</dbReference>
<proteinExistence type="predicted"/>